<feature type="transmembrane region" description="Helical" evidence="3">
    <location>
        <begin position="395"/>
        <end position="420"/>
    </location>
</feature>
<evidence type="ECO:0000313" key="4">
    <source>
        <dbReference type="EMBL" id="MFC5468875.1"/>
    </source>
</evidence>
<dbReference type="InterPro" id="IPR050768">
    <property type="entry name" value="UPF0353/GerABKA_families"/>
</dbReference>
<dbReference type="PANTHER" id="PTHR22550:SF5">
    <property type="entry name" value="LEUCINE ZIPPER PROTEIN 4"/>
    <property type="match status" value="1"/>
</dbReference>
<comment type="caution">
    <text evidence="4">The sequence shown here is derived from an EMBL/GenBank/DDBJ whole genome shotgun (WGS) entry which is preliminary data.</text>
</comment>
<gene>
    <name evidence="4" type="ORF">ACFPPD_09085</name>
</gene>
<evidence type="ECO:0000256" key="2">
    <source>
        <dbReference type="ARBA" id="ARBA00023136"/>
    </source>
</evidence>
<sequence length="509" mass="57034">MRRKRTMPEQLEKKLEELKSTNESELFDSLDDNEAALRKTFTSCSDLMVRKFHVFDSIPCMLVFLEVLVDINRLNDGFLIPLMAQETVQFDSPAQIIERLQSKLVPIVKANIIDKMNDAAQHIVKGETLLFVQSCKQAITLNIPDPMHRELQEPNMEAVIRGPRLGFIEKLDINMALIRHRIRTPQLKMEKMSIGSVSQTDIAIAYIENRAPQTVIDEIKKRLAAIEMDSILESGYIEELISEHPYSPFPVIQSTQRPDSVSASLIEGKVAILSDGTPMVLIAPITLWYGFQTVEDYYMNFIFATMLRWLRYLFAFLALCLPSIYVAITTFHNEMLPTSLALSLAAAREVVPFPAMLETLIMEVTFEALREAGVRLPRPVGQTISIVGALVIGQAAVQAGIISAPIVIIVSLTGIASFLIPHPGMSQAVSILRFPMILLAGTFGLYGLSAVLLAILIHLVNLRSFGVLYLSPLAPVNFSGLKDVLVRVPWSSMKKRQQYLQQKRELENK</sequence>
<keyword evidence="5" id="KW-1185">Reference proteome</keyword>
<evidence type="ECO:0000256" key="1">
    <source>
        <dbReference type="ARBA" id="ARBA00005278"/>
    </source>
</evidence>
<feature type="transmembrane region" description="Helical" evidence="3">
    <location>
        <begin position="432"/>
        <end position="460"/>
    </location>
</feature>
<comment type="similarity">
    <text evidence="1">Belongs to the GerABKA family.</text>
</comment>
<dbReference type="Pfam" id="PF03323">
    <property type="entry name" value="GerA"/>
    <property type="match status" value="1"/>
</dbReference>
<evidence type="ECO:0000313" key="5">
    <source>
        <dbReference type="Proteomes" id="UP001596105"/>
    </source>
</evidence>
<dbReference type="InterPro" id="IPR004995">
    <property type="entry name" value="Spore_Ger"/>
</dbReference>
<name>A0ABW0LSJ0_9BACL</name>
<organism evidence="4 5">
    <name type="scientific">Cohnella suwonensis</name>
    <dbReference type="NCBI Taxonomy" id="696072"/>
    <lineage>
        <taxon>Bacteria</taxon>
        <taxon>Bacillati</taxon>
        <taxon>Bacillota</taxon>
        <taxon>Bacilli</taxon>
        <taxon>Bacillales</taxon>
        <taxon>Paenibacillaceae</taxon>
        <taxon>Cohnella</taxon>
    </lineage>
</organism>
<dbReference type="PANTHER" id="PTHR22550">
    <property type="entry name" value="SPORE GERMINATION PROTEIN"/>
    <property type="match status" value="1"/>
</dbReference>
<proteinExistence type="inferred from homology"/>
<keyword evidence="2 3" id="KW-0472">Membrane</keyword>
<feature type="transmembrane region" description="Helical" evidence="3">
    <location>
        <begin position="309"/>
        <end position="328"/>
    </location>
</feature>
<evidence type="ECO:0000256" key="3">
    <source>
        <dbReference type="SAM" id="Phobius"/>
    </source>
</evidence>
<accession>A0ABW0LSJ0</accession>
<dbReference type="EMBL" id="JBHSMH010000021">
    <property type="protein sequence ID" value="MFC5468875.1"/>
    <property type="molecule type" value="Genomic_DNA"/>
</dbReference>
<keyword evidence="3" id="KW-1133">Transmembrane helix</keyword>
<dbReference type="PIRSF" id="PIRSF005690">
    <property type="entry name" value="GerBA"/>
    <property type="match status" value="1"/>
</dbReference>
<reference evidence="5" key="1">
    <citation type="journal article" date="2019" name="Int. J. Syst. Evol. Microbiol.">
        <title>The Global Catalogue of Microorganisms (GCM) 10K type strain sequencing project: providing services to taxonomists for standard genome sequencing and annotation.</title>
        <authorList>
            <consortium name="The Broad Institute Genomics Platform"/>
            <consortium name="The Broad Institute Genome Sequencing Center for Infectious Disease"/>
            <person name="Wu L."/>
            <person name="Ma J."/>
        </authorList>
    </citation>
    <scope>NUCLEOTIDE SEQUENCE [LARGE SCALE GENOMIC DNA]</scope>
    <source>
        <strain evidence="5">CCUG 57113</strain>
    </source>
</reference>
<dbReference type="Proteomes" id="UP001596105">
    <property type="component" value="Unassembled WGS sequence"/>
</dbReference>
<dbReference type="RefSeq" id="WP_209749595.1">
    <property type="nucleotide sequence ID" value="NZ_JBHSMH010000021.1"/>
</dbReference>
<protein>
    <submittedName>
        <fullName evidence="4">Spore germination protein</fullName>
    </submittedName>
</protein>
<keyword evidence="3" id="KW-0812">Transmembrane</keyword>